<evidence type="ECO:0000313" key="13">
    <source>
        <dbReference type="EMBL" id="SEH29121.1"/>
    </source>
</evidence>
<dbReference type="RefSeq" id="WP_074765744.1">
    <property type="nucleotide sequence ID" value="NZ_FNWO01000002.1"/>
</dbReference>
<dbReference type="Proteomes" id="UP000182983">
    <property type="component" value="Unassembled WGS sequence"/>
</dbReference>
<evidence type="ECO:0000259" key="9">
    <source>
        <dbReference type="Pfam" id="PF00924"/>
    </source>
</evidence>
<feature type="transmembrane region" description="Helical" evidence="7">
    <location>
        <begin position="249"/>
        <end position="267"/>
    </location>
</feature>
<dbReference type="AlphaFoldDB" id="A0A1H6H0F0"/>
<gene>
    <name evidence="13" type="ORF">SAMN04244559_00807</name>
</gene>
<dbReference type="Pfam" id="PF25392">
    <property type="entry name" value="MS_channel_TM1"/>
    <property type="match status" value="1"/>
</dbReference>
<dbReference type="Pfam" id="PF00924">
    <property type="entry name" value="MS_channel_2nd"/>
    <property type="match status" value="1"/>
</dbReference>
<feature type="chain" id="PRO_5010354137" evidence="8">
    <location>
        <begin position="32"/>
        <end position="733"/>
    </location>
</feature>
<evidence type="ECO:0000259" key="11">
    <source>
        <dbReference type="Pfam" id="PF21088"/>
    </source>
</evidence>
<keyword evidence="4 7" id="KW-0812">Transmembrane</keyword>
<organism evidence="13 14">
    <name type="scientific">Magnetospirillum fulvum</name>
    <name type="common">Rhodospirillum fulvum</name>
    <dbReference type="NCBI Taxonomy" id="1082"/>
    <lineage>
        <taxon>Bacteria</taxon>
        <taxon>Pseudomonadati</taxon>
        <taxon>Pseudomonadota</taxon>
        <taxon>Alphaproteobacteria</taxon>
        <taxon>Rhodospirillales</taxon>
        <taxon>Rhodospirillaceae</taxon>
        <taxon>Magnetospirillum</taxon>
    </lineage>
</organism>
<evidence type="ECO:0000256" key="2">
    <source>
        <dbReference type="ARBA" id="ARBA00008017"/>
    </source>
</evidence>
<dbReference type="InterPro" id="IPR049278">
    <property type="entry name" value="MS_channel_C"/>
</dbReference>
<proteinExistence type="inferred from homology"/>
<dbReference type="OrthoDB" id="9814206at2"/>
<dbReference type="Pfam" id="PF21088">
    <property type="entry name" value="MS_channel_1st"/>
    <property type="match status" value="1"/>
</dbReference>
<comment type="subcellular location">
    <subcellularLocation>
        <location evidence="1">Cell membrane</location>
        <topology evidence="1">Multi-pass membrane protein</topology>
    </subcellularLocation>
</comment>
<dbReference type="InterPro" id="IPR011066">
    <property type="entry name" value="MscS_channel_C_sf"/>
</dbReference>
<feature type="transmembrane region" description="Helical" evidence="7">
    <location>
        <begin position="359"/>
        <end position="381"/>
    </location>
</feature>
<evidence type="ECO:0000256" key="5">
    <source>
        <dbReference type="ARBA" id="ARBA00022989"/>
    </source>
</evidence>
<feature type="transmembrane region" description="Helical" evidence="7">
    <location>
        <begin position="500"/>
        <end position="519"/>
    </location>
</feature>
<protein>
    <submittedName>
        <fullName evidence="13">Small conductance mechanosensitive channel</fullName>
    </submittedName>
</protein>
<keyword evidence="5 7" id="KW-1133">Transmembrane helix</keyword>
<dbReference type="SUPFAM" id="SSF82689">
    <property type="entry name" value="Mechanosensitive channel protein MscS (YggB), C-terminal domain"/>
    <property type="match status" value="1"/>
</dbReference>
<feature type="transmembrane region" description="Helical" evidence="7">
    <location>
        <begin position="525"/>
        <end position="542"/>
    </location>
</feature>
<dbReference type="GO" id="GO:0005886">
    <property type="term" value="C:plasma membrane"/>
    <property type="evidence" value="ECO:0007669"/>
    <property type="project" value="UniProtKB-SubCell"/>
</dbReference>
<feature type="transmembrane region" description="Helical" evidence="7">
    <location>
        <begin position="415"/>
        <end position="436"/>
    </location>
</feature>
<keyword evidence="3" id="KW-1003">Cell membrane</keyword>
<feature type="signal peptide" evidence="8">
    <location>
        <begin position="1"/>
        <end position="31"/>
    </location>
</feature>
<feature type="transmembrane region" description="Helical" evidence="7">
    <location>
        <begin position="279"/>
        <end position="300"/>
    </location>
</feature>
<evidence type="ECO:0000313" key="14">
    <source>
        <dbReference type="Proteomes" id="UP000182983"/>
    </source>
</evidence>
<sequence>MVHRPCFAPLRRLFSMLTLAVLLAGPVAALAAESNPADTRDLERLVSTLEDESARARLVSQLKTLIAAQNATDDETEDSLLGRLTAQVGAFGDQAMEAVDSVRDAPELAAAIGQRLADQLTRQRMGQMLSLLIGLLAAGIFADRMVAFAIRRWRKAHPPGPVGPGLAPVLHALTGRLLRDLAPLAAFGLAAWGTAWAMEMKGNAANAAQTVMVAYASVRLVNIAARLVLSSRSPLRRLVSFDDETAEYVKIWVQRVTVVGVFGPLAASAPRLLGMPAGAAFLTLKIIGLAMTALVVIFILQNRRAVAALLRRSSDEPMFGQHVQMLRTRLADIWHVLAILWVVAIYLVWAIQVKGGFEFMLRATILTLVILVVAGLVTSLLRRVIERGFAVSQEVRERYPLLEARANRYLPLMHLLLRGTVAVVTVLALAQTWGLQSLKLLTSPAGRQVLSSAISITLVLVVALVLWETLSSAIERYLSATDSDGNQLQRSGRARTLLPLARNVVMGVLVIAVTLIVLSELGVNIAPLLAGAGVLGIAIGFGSQKLVQDIITGAFILFEDTIAVGDVVKIGEHSGVVEAISIRAIRLRDVQGSVHTIPFGAVTTAINLTKGFNYALFDIGVSYNADCDRVGVVLSDIAAEMRAEPRWQSAIIDPMEVQGIDRFDASSVVIRARLKTVPAEKWAVMREFHRRLKKRFEVEGIEIPFPQQQIWIGRQDAAEPSVAIPAVPMPPAR</sequence>
<dbReference type="Gene3D" id="1.10.287.1260">
    <property type="match status" value="1"/>
</dbReference>
<evidence type="ECO:0000259" key="12">
    <source>
        <dbReference type="Pfam" id="PF25392"/>
    </source>
</evidence>
<dbReference type="PANTHER" id="PTHR30460:SF0">
    <property type="entry name" value="MODERATE CONDUCTANCE MECHANOSENSITIVE CHANNEL YBIO"/>
    <property type="match status" value="1"/>
</dbReference>
<feature type="transmembrane region" description="Helical" evidence="7">
    <location>
        <begin position="128"/>
        <end position="150"/>
    </location>
</feature>
<evidence type="ECO:0000259" key="10">
    <source>
        <dbReference type="Pfam" id="PF21082"/>
    </source>
</evidence>
<evidence type="ECO:0000256" key="3">
    <source>
        <dbReference type="ARBA" id="ARBA00022475"/>
    </source>
</evidence>
<dbReference type="InterPro" id="IPR023408">
    <property type="entry name" value="MscS_beta-dom_sf"/>
</dbReference>
<accession>A0A1H6H0F0</accession>
<dbReference type="PANTHER" id="PTHR30460">
    <property type="entry name" value="MODERATE CONDUCTANCE MECHANOSENSITIVE CHANNEL YBIO"/>
    <property type="match status" value="1"/>
</dbReference>
<dbReference type="InterPro" id="IPR045276">
    <property type="entry name" value="YbiO_bact"/>
</dbReference>
<keyword evidence="8" id="KW-0732">Signal</keyword>
<reference evidence="14" key="1">
    <citation type="submission" date="2016-10" db="EMBL/GenBank/DDBJ databases">
        <authorList>
            <person name="Varghese N."/>
            <person name="Submissions S."/>
        </authorList>
    </citation>
    <scope>NUCLEOTIDE SEQUENCE [LARGE SCALE GENOMIC DNA]</scope>
    <source>
        <strain evidence="14">DSM 13234</strain>
    </source>
</reference>
<dbReference type="Gene3D" id="3.30.70.100">
    <property type="match status" value="1"/>
</dbReference>
<dbReference type="EMBL" id="FNWO01000002">
    <property type="protein sequence ID" value="SEH29121.1"/>
    <property type="molecule type" value="Genomic_DNA"/>
</dbReference>
<comment type="similarity">
    <text evidence="2">Belongs to the MscS (TC 1.A.23) family.</text>
</comment>
<feature type="transmembrane region" description="Helical" evidence="7">
    <location>
        <begin position="333"/>
        <end position="353"/>
    </location>
</feature>
<evidence type="ECO:0000256" key="4">
    <source>
        <dbReference type="ARBA" id="ARBA00022692"/>
    </source>
</evidence>
<feature type="domain" description="Moderate conductance mechanosensitive channel YbiO-like transmembrane helix 1" evidence="12">
    <location>
        <begin position="363"/>
        <end position="438"/>
    </location>
</feature>
<dbReference type="InterPro" id="IPR011014">
    <property type="entry name" value="MscS_channel_TM-2"/>
</dbReference>
<dbReference type="SUPFAM" id="SSF82861">
    <property type="entry name" value="Mechanosensitive channel protein MscS (YggB), transmembrane region"/>
    <property type="match status" value="1"/>
</dbReference>
<dbReference type="Gene3D" id="2.30.30.60">
    <property type="match status" value="1"/>
</dbReference>
<dbReference type="InterPro" id="IPR049142">
    <property type="entry name" value="MS_channel_1st"/>
</dbReference>
<dbReference type="InterPro" id="IPR057485">
    <property type="entry name" value="YbiO-like_TM1"/>
</dbReference>
<evidence type="ECO:0000256" key="1">
    <source>
        <dbReference type="ARBA" id="ARBA00004651"/>
    </source>
</evidence>
<dbReference type="InterPro" id="IPR010920">
    <property type="entry name" value="LSM_dom_sf"/>
</dbReference>
<dbReference type="GO" id="GO:0008381">
    <property type="term" value="F:mechanosensitive monoatomic ion channel activity"/>
    <property type="evidence" value="ECO:0007669"/>
    <property type="project" value="InterPro"/>
</dbReference>
<keyword evidence="14" id="KW-1185">Reference proteome</keyword>
<feature type="domain" description="Mechanosensitive ion channel transmembrane helices 2/3" evidence="11">
    <location>
        <begin position="511"/>
        <end position="544"/>
    </location>
</feature>
<feature type="domain" description="Mechanosensitive ion channel MscS" evidence="9">
    <location>
        <begin position="546"/>
        <end position="609"/>
    </location>
</feature>
<evidence type="ECO:0000256" key="8">
    <source>
        <dbReference type="SAM" id="SignalP"/>
    </source>
</evidence>
<dbReference type="InterPro" id="IPR006685">
    <property type="entry name" value="MscS_channel_2nd"/>
</dbReference>
<name>A0A1H6H0F0_MAGFU</name>
<feature type="transmembrane region" description="Helical" evidence="7">
    <location>
        <begin position="448"/>
        <end position="467"/>
    </location>
</feature>
<feature type="transmembrane region" description="Helical" evidence="7">
    <location>
        <begin position="210"/>
        <end position="229"/>
    </location>
</feature>
<dbReference type="SUPFAM" id="SSF50182">
    <property type="entry name" value="Sm-like ribonucleoproteins"/>
    <property type="match status" value="1"/>
</dbReference>
<evidence type="ECO:0000256" key="6">
    <source>
        <dbReference type="ARBA" id="ARBA00023136"/>
    </source>
</evidence>
<feature type="domain" description="Mechanosensitive ion channel MscS C-terminal" evidence="10">
    <location>
        <begin position="617"/>
        <end position="703"/>
    </location>
</feature>
<keyword evidence="6 7" id="KW-0472">Membrane</keyword>
<dbReference type="Pfam" id="PF21082">
    <property type="entry name" value="MS_channel_3rd"/>
    <property type="match status" value="1"/>
</dbReference>
<feature type="transmembrane region" description="Helical" evidence="7">
    <location>
        <begin position="181"/>
        <end position="198"/>
    </location>
</feature>
<evidence type="ECO:0000256" key="7">
    <source>
        <dbReference type="SAM" id="Phobius"/>
    </source>
</evidence>